<dbReference type="PANTHER" id="PTHR48207:SF3">
    <property type="entry name" value="SUCCINATE--HYDROXYMETHYLGLUTARATE COA-TRANSFERASE"/>
    <property type="match status" value="1"/>
</dbReference>
<feature type="compositionally biased region" description="Basic and acidic residues" evidence="2">
    <location>
        <begin position="379"/>
        <end position="389"/>
    </location>
</feature>
<evidence type="ECO:0000256" key="1">
    <source>
        <dbReference type="ARBA" id="ARBA00022679"/>
    </source>
</evidence>
<reference evidence="3 4" key="1">
    <citation type="submission" date="2018-05" db="EMBL/GenBank/DDBJ databases">
        <title>Whole genome sequencing of Paracoccus thiocyanatus SST.</title>
        <authorList>
            <person name="Ghosh W."/>
            <person name="Rameez M.J."/>
            <person name="Roy C."/>
        </authorList>
    </citation>
    <scope>NUCLEOTIDE SEQUENCE [LARGE SCALE GENOMIC DNA]</scope>
    <source>
        <strain evidence="3 4">SST</strain>
    </source>
</reference>
<dbReference type="GO" id="GO:0008410">
    <property type="term" value="F:CoA-transferase activity"/>
    <property type="evidence" value="ECO:0007669"/>
    <property type="project" value="TreeGrafter"/>
</dbReference>
<feature type="compositionally biased region" description="Low complexity" evidence="2">
    <location>
        <begin position="390"/>
        <end position="401"/>
    </location>
</feature>
<name>A0A3D8PE57_9RHOB</name>
<dbReference type="Gene3D" id="3.30.1540.10">
    <property type="entry name" value="formyl-coa transferase, domain 3"/>
    <property type="match status" value="1"/>
</dbReference>
<sequence>MNQQLNPSLERISGAGAGPLSGIRVLEFCQVAAGPFCGMLFADLGADVIKIEGKTGDSMRQWPPFNNGYSENFASLNRCKRSIALDLKAESDREVALALTATADIVIENSRPGVMDRLGMGYAALSKIRPGLVYCSISAYGQTGPRASEGGFDLTVQAISGVMAVTGEPGRPPVKCGVPISDFTAGLYAAYTTLAAVLDARRTGKGAHIDVPMMGVTLGVSALQTSQYFGTGVDPEPMGSAHPRNAPYQAFQARDGYFAMAAGNDKLWYSVCDVTGLHALAEDPRFRSQLDRASNQAVLKELLEEVFRTNDASTWLEQLAAAGVPCAPINSTSEALADPQVQASGWVQPLDLPGGGKTRTFAWPVGISGRPRPAVRRPPALDEHGDEIRAGISASARASTV</sequence>
<comment type="caution">
    <text evidence="3">The sequence shown here is derived from an EMBL/GenBank/DDBJ whole genome shotgun (WGS) entry which is preliminary data.</text>
</comment>
<dbReference type="InterPro" id="IPR044855">
    <property type="entry name" value="CoA-Trfase_III_dom3_sf"/>
</dbReference>
<keyword evidence="4" id="KW-1185">Reference proteome</keyword>
<dbReference type="PANTHER" id="PTHR48207">
    <property type="entry name" value="SUCCINATE--HYDROXYMETHYLGLUTARATE COA-TRANSFERASE"/>
    <property type="match status" value="1"/>
</dbReference>
<protein>
    <submittedName>
        <fullName evidence="3">Carnitine dehydratase</fullName>
    </submittedName>
</protein>
<proteinExistence type="predicted"/>
<dbReference type="Pfam" id="PF02515">
    <property type="entry name" value="CoA_transf_3"/>
    <property type="match status" value="1"/>
</dbReference>
<keyword evidence="1" id="KW-0808">Transferase</keyword>
<gene>
    <name evidence="3" type="ORF">DIE28_07860</name>
</gene>
<evidence type="ECO:0000313" key="4">
    <source>
        <dbReference type="Proteomes" id="UP000256679"/>
    </source>
</evidence>
<dbReference type="Gene3D" id="3.40.50.10540">
    <property type="entry name" value="Crotonobetainyl-coa:carnitine coa-transferase, domain 1"/>
    <property type="match status" value="1"/>
</dbReference>
<dbReference type="InterPro" id="IPR050483">
    <property type="entry name" value="CoA-transferase_III_domain"/>
</dbReference>
<dbReference type="EMBL" id="QFCQ01000033">
    <property type="protein sequence ID" value="RDW13485.1"/>
    <property type="molecule type" value="Genomic_DNA"/>
</dbReference>
<organism evidence="3 4">
    <name type="scientific">Paracoccus thiocyanatus</name>
    <dbReference type="NCBI Taxonomy" id="34006"/>
    <lineage>
        <taxon>Bacteria</taxon>
        <taxon>Pseudomonadati</taxon>
        <taxon>Pseudomonadota</taxon>
        <taxon>Alphaproteobacteria</taxon>
        <taxon>Rhodobacterales</taxon>
        <taxon>Paracoccaceae</taxon>
        <taxon>Paracoccus</taxon>
    </lineage>
</organism>
<accession>A0A3D8PE57</accession>
<dbReference type="InterPro" id="IPR003673">
    <property type="entry name" value="CoA-Trfase_fam_III"/>
</dbReference>
<dbReference type="AlphaFoldDB" id="A0A3D8PE57"/>
<dbReference type="RefSeq" id="WP_115755503.1">
    <property type="nucleotide sequence ID" value="NZ_QFCQ01000033.1"/>
</dbReference>
<evidence type="ECO:0000256" key="2">
    <source>
        <dbReference type="SAM" id="MobiDB-lite"/>
    </source>
</evidence>
<dbReference type="SUPFAM" id="SSF89796">
    <property type="entry name" value="CoA-transferase family III (CaiB/BaiF)"/>
    <property type="match status" value="1"/>
</dbReference>
<evidence type="ECO:0000313" key="3">
    <source>
        <dbReference type="EMBL" id="RDW13485.1"/>
    </source>
</evidence>
<dbReference type="Proteomes" id="UP000256679">
    <property type="component" value="Unassembled WGS sequence"/>
</dbReference>
<feature type="region of interest" description="Disordered" evidence="2">
    <location>
        <begin position="367"/>
        <end position="401"/>
    </location>
</feature>
<dbReference type="InterPro" id="IPR023606">
    <property type="entry name" value="CoA-Trfase_III_dom_1_sf"/>
</dbReference>